<sequence length="140" mass="15078">MRMVLIFPVLILVLSGCSQQPGEETSQEKVQNIFKEANITPSSVELESTASLLDECSINGRKAKAEGKSISDVISKANKDTDTALAGFNSVMNSKGMSKKPEGKKAEELLRLTLLACTETEIQAYRTGVVSTNNPVRGKS</sequence>
<protein>
    <recommendedName>
        <fullName evidence="3">Lipoprotein</fullName>
    </recommendedName>
</protein>
<accession>A0A4P6WL70</accession>
<evidence type="ECO:0000313" key="2">
    <source>
        <dbReference type="Proteomes" id="UP000293850"/>
    </source>
</evidence>
<dbReference type="EMBL" id="CP037864">
    <property type="protein sequence ID" value="QBM22923.1"/>
    <property type="molecule type" value="Genomic_DNA"/>
</dbReference>
<keyword evidence="2" id="KW-1185">Reference proteome</keyword>
<dbReference type="PROSITE" id="PS51257">
    <property type="entry name" value="PROKAR_LIPOPROTEIN"/>
    <property type="match status" value="1"/>
</dbReference>
<organism evidence="1 2">
    <name type="scientific">Citrobacter arsenatis</name>
    <dbReference type="NCBI Taxonomy" id="2546350"/>
    <lineage>
        <taxon>Bacteria</taxon>
        <taxon>Pseudomonadati</taxon>
        <taxon>Pseudomonadota</taxon>
        <taxon>Gammaproteobacteria</taxon>
        <taxon>Enterobacterales</taxon>
        <taxon>Enterobacteriaceae</taxon>
        <taxon>Citrobacter</taxon>
    </lineage>
</organism>
<reference evidence="1 2" key="1">
    <citation type="submission" date="2019-03" db="EMBL/GenBank/DDBJ databases">
        <title>Complete genome sequence of an arsenate-respiring bacteria, Citrobacter sp. LY-1.</title>
        <authorList>
            <person name="Wang H."/>
            <person name="Liu Y."/>
            <person name="Li Q."/>
            <person name="Huang J."/>
        </authorList>
    </citation>
    <scope>NUCLEOTIDE SEQUENCE [LARGE SCALE GENOMIC DNA]</scope>
    <source>
        <strain evidence="1 2">LY-1</strain>
    </source>
</reference>
<gene>
    <name evidence="1" type="ORF">E1B03_10975</name>
</gene>
<evidence type="ECO:0008006" key="3">
    <source>
        <dbReference type="Google" id="ProtNLM"/>
    </source>
</evidence>
<dbReference type="Proteomes" id="UP000293850">
    <property type="component" value="Chromosome"/>
</dbReference>
<dbReference type="AlphaFoldDB" id="A0A4P6WL70"/>
<dbReference type="RefSeq" id="WP_133086190.1">
    <property type="nucleotide sequence ID" value="NZ_CP037864.1"/>
</dbReference>
<dbReference type="KEGG" id="cars:E1B03_10975"/>
<name>A0A4P6WL70_9ENTR</name>
<evidence type="ECO:0000313" key="1">
    <source>
        <dbReference type="EMBL" id="QBM22923.1"/>
    </source>
</evidence>
<proteinExistence type="predicted"/>